<protein>
    <submittedName>
        <fullName evidence="2">Uncharacterized protein</fullName>
    </submittedName>
</protein>
<comment type="caution">
    <text evidence="2">The sequence shown here is derived from an EMBL/GenBank/DDBJ whole genome shotgun (WGS) entry which is preliminary data.</text>
</comment>
<keyword evidence="1" id="KW-1133">Transmembrane helix</keyword>
<feature type="transmembrane region" description="Helical" evidence="1">
    <location>
        <begin position="34"/>
        <end position="53"/>
    </location>
</feature>
<name>A0A1F5X4Q6_9BACT</name>
<sequence length="129" mass="14550">MNNINEINWSEKELGDLKGRILRRVYAVWFFKKVLIPAFSALAVSGAILFYAIKAQHVAVISQNISNRLAELDLVGLAKYLLVAVQKTELDLFALSASATLLAMYFGRRLIRETLNFWLKGSAKTVRSF</sequence>
<reference evidence="2 3" key="1">
    <citation type="journal article" date="2016" name="Nat. Commun.">
        <title>Thousands of microbial genomes shed light on interconnected biogeochemical processes in an aquifer system.</title>
        <authorList>
            <person name="Anantharaman K."/>
            <person name="Brown C.T."/>
            <person name="Hug L.A."/>
            <person name="Sharon I."/>
            <person name="Castelle C.J."/>
            <person name="Probst A.J."/>
            <person name="Thomas B.C."/>
            <person name="Singh A."/>
            <person name="Wilkins M.J."/>
            <person name="Karaoz U."/>
            <person name="Brodie E.L."/>
            <person name="Williams K.H."/>
            <person name="Hubbard S.S."/>
            <person name="Banfield J.F."/>
        </authorList>
    </citation>
    <scope>NUCLEOTIDE SEQUENCE [LARGE SCALE GENOMIC DNA]</scope>
</reference>
<organism evidence="2 3">
    <name type="scientific">Candidatus Giovannonibacteria bacterium RIFCSPLOWO2_01_FULL_46_13</name>
    <dbReference type="NCBI Taxonomy" id="1798352"/>
    <lineage>
        <taxon>Bacteria</taxon>
        <taxon>Candidatus Giovannoniibacteriota</taxon>
    </lineage>
</organism>
<dbReference type="Proteomes" id="UP000178684">
    <property type="component" value="Unassembled WGS sequence"/>
</dbReference>
<keyword evidence="1" id="KW-0812">Transmembrane</keyword>
<dbReference type="EMBL" id="MFIE01000010">
    <property type="protein sequence ID" value="OGF82892.1"/>
    <property type="molecule type" value="Genomic_DNA"/>
</dbReference>
<keyword evidence="1" id="KW-0472">Membrane</keyword>
<proteinExistence type="predicted"/>
<dbReference type="AlphaFoldDB" id="A0A1F5X4Q6"/>
<evidence type="ECO:0000313" key="3">
    <source>
        <dbReference type="Proteomes" id="UP000178684"/>
    </source>
</evidence>
<gene>
    <name evidence="2" type="ORF">A3B18_01410</name>
</gene>
<evidence type="ECO:0000313" key="2">
    <source>
        <dbReference type="EMBL" id="OGF82892.1"/>
    </source>
</evidence>
<accession>A0A1F5X4Q6</accession>
<evidence type="ECO:0000256" key="1">
    <source>
        <dbReference type="SAM" id="Phobius"/>
    </source>
</evidence>